<reference evidence="2 3" key="1">
    <citation type="submission" date="2024-06" db="EMBL/GenBank/DDBJ databases">
        <title>The Natural Products Discovery Center: Release of the First 8490 Sequenced Strains for Exploring Actinobacteria Biosynthetic Diversity.</title>
        <authorList>
            <person name="Kalkreuter E."/>
            <person name="Kautsar S.A."/>
            <person name="Yang D."/>
            <person name="Bader C.D."/>
            <person name="Teijaro C.N."/>
            <person name="Fluegel L."/>
            <person name="Davis C.M."/>
            <person name="Simpson J.R."/>
            <person name="Lauterbach L."/>
            <person name="Steele A.D."/>
            <person name="Gui C."/>
            <person name="Meng S."/>
            <person name="Li G."/>
            <person name="Viehrig K."/>
            <person name="Ye F."/>
            <person name="Su P."/>
            <person name="Kiefer A.F."/>
            <person name="Nichols A."/>
            <person name="Cepeda A.J."/>
            <person name="Yan W."/>
            <person name="Fan B."/>
            <person name="Jiang Y."/>
            <person name="Adhikari A."/>
            <person name="Zheng C.-J."/>
            <person name="Schuster L."/>
            <person name="Cowan T.M."/>
            <person name="Smanski M.J."/>
            <person name="Chevrette M.G."/>
            <person name="De Carvalho L.P.S."/>
            <person name="Shen B."/>
        </authorList>
    </citation>
    <scope>NUCLEOTIDE SEQUENCE [LARGE SCALE GENOMIC DNA]</scope>
    <source>
        <strain evidence="2 3">NPDC000234</strain>
    </source>
</reference>
<proteinExistence type="predicted"/>
<dbReference type="InterPro" id="IPR046032">
    <property type="entry name" value="DUF5990"/>
</dbReference>
<evidence type="ECO:0000313" key="3">
    <source>
        <dbReference type="Proteomes" id="UP001474181"/>
    </source>
</evidence>
<name>A0ABV1XA30_9ACTN</name>
<dbReference type="Pfam" id="PF19452">
    <property type="entry name" value="DUF5990"/>
    <property type="match status" value="1"/>
</dbReference>
<gene>
    <name evidence="2" type="ORF">ABT404_41630</name>
</gene>
<comment type="caution">
    <text evidence="2">The sequence shown here is derived from an EMBL/GenBank/DDBJ whole genome shotgun (WGS) entry which is preliminary data.</text>
</comment>
<dbReference type="RefSeq" id="WP_350789137.1">
    <property type="nucleotide sequence ID" value="NZ_JBEPEK010000503.1"/>
</dbReference>
<feature type="region of interest" description="Disordered" evidence="1">
    <location>
        <begin position="147"/>
        <end position="176"/>
    </location>
</feature>
<protein>
    <submittedName>
        <fullName evidence="2">DUF5990 family protein</fullName>
    </submittedName>
</protein>
<dbReference type="Proteomes" id="UP001474181">
    <property type="component" value="Unassembled WGS sequence"/>
</dbReference>
<accession>A0ABV1XA30</accession>
<evidence type="ECO:0000313" key="2">
    <source>
        <dbReference type="EMBL" id="MER7185891.1"/>
    </source>
</evidence>
<sequence length="176" mass="18752">MRIRIDAFDLPGRTCPAPADGDGPAYADVHVAVQRRDRPAELLEPHPGDAASATWTLECTATAAPDGIDVTGPYVQHRLGRRFVYLSWGTVDDSGVFTMFRRAKLMLDAVPADVLAAAAHDGLLVGRLGLTDAHGGPLCARVEPPHITWTAEPAEPAEPADQDGPPPSHEDTVPPR</sequence>
<evidence type="ECO:0000256" key="1">
    <source>
        <dbReference type="SAM" id="MobiDB-lite"/>
    </source>
</evidence>
<organism evidence="2 3">
    <name type="scientific">Streptomyces hyaluromycini</name>
    <dbReference type="NCBI Taxonomy" id="1377993"/>
    <lineage>
        <taxon>Bacteria</taxon>
        <taxon>Bacillati</taxon>
        <taxon>Actinomycetota</taxon>
        <taxon>Actinomycetes</taxon>
        <taxon>Kitasatosporales</taxon>
        <taxon>Streptomycetaceae</taxon>
        <taxon>Streptomyces</taxon>
    </lineage>
</organism>
<keyword evidence="3" id="KW-1185">Reference proteome</keyword>
<dbReference type="EMBL" id="JBEPEK010000503">
    <property type="protein sequence ID" value="MER7185891.1"/>
    <property type="molecule type" value="Genomic_DNA"/>
</dbReference>